<keyword evidence="4 6" id="KW-1133">Transmembrane helix</keyword>
<evidence type="ECO:0000259" key="8">
    <source>
        <dbReference type="Pfam" id="PF12704"/>
    </source>
</evidence>
<dbReference type="InterPro" id="IPR025857">
    <property type="entry name" value="MacB_PCD"/>
</dbReference>
<feature type="transmembrane region" description="Helical" evidence="6">
    <location>
        <begin position="440"/>
        <end position="460"/>
    </location>
</feature>
<dbReference type="InterPro" id="IPR003838">
    <property type="entry name" value="ABC3_permease_C"/>
</dbReference>
<keyword evidence="5 6" id="KW-0472">Membrane</keyword>
<evidence type="ECO:0000256" key="3">
    <source>
        <dbReference type="ARBA" id="ARBA00022692"/>
    </source>
</evidence>
<feature type="transmembrane region" description="Helical" evidence="6">
    <location>
        <begin position="799"/>
        <end position="818"/>
    </location>
</feature>
<gene>
    <name evidence="9" type="ORF">SAMN05660236_4622</name>
</gene>
<dbReference type="EMBL" id="FUZU01000003">
    <property type="protein sequence ID" value="SKC83997.1"/>
    <property type="molecule type" value="Genomic_DNA"/>
</dbReference>
<sequence>MLKNYLTIAIRNLIRNKVFSLINISGLAVGMAMCFVIYQYVQFEQSYDRFHAHADRIYRVPIEYSGSFSSQPITVTNHPAIGPALKADFPEVEEFARLVRLNLFMNAASLSYERNAEDIVAFNESKIYVADPSFLTMFSFPMKEGSAATALKEPQSVVLTASTARKYFGDQSALGKELKLNGQNVLKVTGVLQDLPQNSHLQFDIIISFVTMGEKWGYDIWGWPEFYNYIMLTENADRKQVEAKLPAFTEKYLGDIMKQYNFKSIFFLQPLTDIHLKSDYSMEQSINGSERTVYFMSLLAIFILVIAWINYINLSTAKSLERSKEVGLRKVVGAHKYQLISQFFFDAFLVNLLALFIAMAIIPFSLSLLGDVVGKDISSFVYTSGWWYSPTFWMIVPGVLLLGVLLVGLYPAIVFSSFRPAVVLKGKFYKSASGIMIRKYMVAFQYVLSIFLIAGTITIYRQLSYMEKTDMGYAKDQILVLKAPAIFDSTFNSKLQYLKNELKQSPSIRQVTVSSDIPGSAITDRNKMRKTSQESKDGFITYIQGVDADFVSTFDVPLIAGRTFTEGESMNPIFRRSDGPPKSIKVLINEVVAENMGFENAEDALHEKIAFAYGQGEHEAEVIGIVKNYHQTSLKEKYKSILYIYPGDVTWKYIAVRVNTQDLASTIAAVEKTYLQTFPGGVFDYFFLNDHFDQQYKADRQFATIFTTFTLLAIFVACLGLLGLSVFAATQRTKEIGIRKVLGASFTTILLLFSKDSTRILVISYLIAIPAVYFAANNWLNNFAFHVGMGWEIYALPPLFLLVISVGTICAVCLRTAFMSPSLSLRQE</sequence>
<dbReference type="InterPro" id="IPR050250">
    <property type="entry name" value="Macrolide_Exporter_MacB"/>
</dbReference>
<dbReference type="GO" id="GO:0022857">
    <property type="term" value="F:transmembrane transporter activity"/>
    <property type="evidence" value="ECO:0007669"/>
    <property type="project" value="TreeGrafter"/>
</dbReference>
<dbReference type="AlphaFoldDB" id="A0A1T5M6Y9"/>
<keyword evidence="2" id="KW-1003">Cell membrane</keyword>
<dbReference type="Pfam" id="PF02687">
    <property type="entry name" value="FtsX"/>
    <property type="match status" value="2"/>
</dbReference>
<evidence type="ECO:0000256" key="2">
    <source>
        <dbReference type="ARBA" id="ARBA00022475"/>
    </source>
</evidence>
<keyword evidence="10" id="KW-1185">Reference proteome</keyword>
<evidence type="ECO:0000256" key="1">
    <source>
        <dbReference type="ARBA" id="ARBA00004651"/>
    </source>
</evidence>
<dbReference type="PANTHER" id="PTHR30572:SF18">
    <property type="entry name" value="ABC-TYPE MACROLIDE FAMILY EXPORT SYSTEM PERMEASE COMPONENT 2"/>
    <property type="match status" value="1"/>
</dbReference>
<dbReference type="STRING" id="688867.SAMN05660236_4622"/>
<feature type="transmembrane region" description="Helical" evidence="6">
    <location>
        <begin position="343"/>
        <end position="366"/>
    </location>
</feature>
<organism evidence="9 10">
    <name type="scientific">Ohtaekwangia koreensis</name>
    <dbReference type="NCBI Taxonomy" id="688867"/>
    <lineage>
        <taxon>Bacteria</taxon>
        <taxon>Pseudomonadati</taxon>
        <taxon>Bacteroidota</taxon>
        <taxon>Cytophagia</taxon>
        <taxon>Cytophagales</taxon>
        <taxon>Fulvivirgaceae</taxon>
        <taxon>Ohtaekwangia</taxon>
    </lineage>
</organism>
<keyword evidence="3 6" id="KW-0812">Transmembrane</keyword>
<feature type="domain" description="ABC3 transporter permease C-terminal" evidence="7">
    <location>
        <begin position="708"/>
        <end position="820"/>
    </location>
</feature>
<feature type="transmembrane region" description="Helical" evidence="6">
    <location>
        <begin position="760"/>
        <end position="779"/>
    </location>
</feature>
<name>A0A1T5M6Y9_9BACT</name>
<dbReference type="PANTHER" id="PTHR30572">
    <property type="entry name" value="MEMBRANE COMPONENT OF TRANSPORTER-RELATED"/>
    <property type="match status" value="1"/>
</dbReference>
<feature type="transmembrane region" description="Helical" evidence="6">
    <location>
        <begin position="386"/>
        <end position="419"/>
    </location>
</feature>
<evidence type="ECO:0000256" key="4">
    <source>
        <dbReference type="ARBA" id="ARBA00022989"/>
    </source>
</evidence>
<feature type="domain" description="MacB-like periplasmic core" evidence="8">
    <location>
        <begin position="20"/>
        <end position="246"/>
    </location>
</feature>
<proteinExistence type="predicted"/>
<dbReference type="OrthoDB" id="5933722at2"/>
<accession>A0A1T5M6Y9</accession>
<evidence type="ECO:0000313" key="9">
    <source>
        <dbReference type="EMBL" id="SKC83997.1"/>
    </source>
</evidence>
<dbReference type="GO" id="GO:0005886">
    <property type="term" value="C:plasma membrane"/>
    <property type="evidence" value="ECO:0007669"/>
    <property type="project" value="UniProtKB-SubCell"/>
</dbReference>
<dbReference type="Proteomes" id="UP000190961">
    <property type="component" value="Unassembled WGS sequence"/>
</dbReference>
<feature type="transmembrane region" description="Helical" evidence="6">
    <location>
        <begin position="702"/>
        <end position="730"/>
    </location>
</feature>
<feature type="transmembrane region" description="Helical" evidence="6">
    <location>
        <begin position="21"/>
        <end position="41"/>
    </location>
</feature>
<feature type="domain" description="ABC3 transporter permease C-terminal" evidence="7">
    <location>
        <begin position="298"/>
        <end position="416"/>
    </location>
</feature>
<evidence type="ECO:0000256" key="6">
    <source>
        <dbReference type="SAM" id="Phobius"/>
    </source>
</evidence>
<evidence type="ECO:0000313" key="10">
    <source>
        <dbReference type="Proteomes" id="UP000190961"/>
    </source>
</evidence>
<protein>
    <submittedName>
        <fullName evidence="9">Putative ABC transport system permease protein</fullName>
    </submittedName>
</protein>
<feature type="transmembrane region" description="Helical" evidence="6">
    <location>
        <begin position="293"/>
        <end position="314"/>
    </location>
</feature>
<evidence type="ECO:0000259" key="7">
    <source>
        <dbReference type="Pfam" id="PF02687"/>
    </source>
</evidence>
<comment type="subcellular location">
    <subcellularLocation>
        <location evidence="1">Cell membrane</location>
        <topology evidence="1">Multi-pass membrane protein</topology>
    </subcellularLocation>
</comment>
<reference evidence="9 10" key="1">
    <citation type="submission" date="2017-02" db="EMBL/GenBank/DDBJ databases">
        <authorList>
            <person name="Peterson S.W."/>
        </authorList>
    </citation>
    <scope>NUCLEOTIDE SEQUENCE [LARGE SCALE GENOMIC DNA]</scope>
    <source>
        <strain evidence="9 10">DSM 25262</strain>
    </source>
</reference>
<evidence type="ECO:0000256" key="5">
    <source>
        <dbReference type="ARBA" id="ARBA00023136"/>
    </source>
</evidence>
<dbReference type="Pfam" id="PF12704">
    <property type="entry name" value="MacB_PCD"/>
    <property type="match status" value="1"/>
</dbReference>
<dbReference type="RefSeq" id="WP_079689129.1">
    <property type="nucleotide sequence ID" value="NZ_FUZU01000003.1"/>
</dbReference>